<sequence>MTTSKTSDKRHASAETFDRYLASRAPYDLPVKGAPDAFIFIVPSKPEIGLRVRVDYDVEAPDTGLHNILTRVVVHDGTPFFEVAITSPALFRDAYPVLCSMADRIQLSGLSPSEALWATLDKMSTLLLAPDSLSREREVGLFGELVVVGGLIGSVGTTKAVEAWRGGTEEHDFGLPSQDVEVKTTIGERRRHWIESLTQLEPTGKRPLWLVSHQLTTAGAGRGRTLSDLVDTIRSEIGSGPARSGFESRLADAGWHDDHRERLKTRWTRRSPSQAYPVNETFPRLTESGLRSSGIQLVAIPEVRYRVDLTDLATATDIPEIIKTAIGFEGRT</sequence>
<protein>
    <recommendedName>
        <fullName evidence="3">PD-(D/E)XK motif protein</fullName>
    </recommendedName>
</protein>
<dbReference type="Proteomes" id="UP000656548">
    <property type="component" value="Unassembled WGS sequence"/>
</dbReference>
<gene>
    <name evidence="1" type="ORF">H4W30_008237</name>
</gene>
<organism evidence="1 2">
    <name type="scientific">Amycolatopsis roodepoortensis</name>
    <dbReference type="NCBI Taxonomy" id="700274"/>
    <lineage>
        <taxon>Bacteria</taxon>
        <taxon>Bacillati</taxon>
        <taxon>Actinomycetota</taxon>
        <taxon>Actinomycetes</taxon>
        <taxon>Pseudonocardiales</taxon>
        <taxon>Pseudonocardiaceae</taxon>
        <taxon>Amycolatopsis</taxon>
    </lineage>
</organism>
<dbReference type="Pfam" id="PF14390">
    <property type="entry name" value="DUF4420"/>
    <property type="match status" value="1"/>
</dbReference>
<dbReference type="RefSeq" id="WP_192747562.1">
    <property type="nucleotide sequence ID" value="NZ_JADBEJ010000008.1"/>
</dbReference>
<proteinExistence type="predicted"/>
<evidence type="ECO:0000313" key="1">
    <source>
        <dbReference type="EMBL" id="MBE1581156.1"/>
    </source>
</evidence>
<comment type="caution">
    <text evidence="1">The sequence shown here is derived from an EMBL/GenBank/DDBJ whole genome shotgun (WGS) entry which is preliminary data.</text>
</comment>
<name>A0ABR9LM47_9PSEU</name>
<evidence type="ECO:0000313" key="2">
    <source>
        <dbReference type="Proteomes" id="UP000656548"/>
    </source>
</evidence>
<keyword evidence="2" id="KW-1185">Reference proteome</keyword>
<accession>A0ABR9LM47</accession>
<dbReference type="EMBL" id="JADBEJ010000008">
    <property type="protein sequence ID" value="MBE1581156.1"/>
    <property type="molecule type" value="Genomic_DNA"/>
</dbReference>
<evidence type="ECO:0008006" key="3">
    <source>
        <dbReference type="Google" id="ProtNLM"/>
    </source>
</evidence>
<dbReference type="InterPro" id="IPR025534">
    <property type="entry name" value="DUF4420"/>
</dbReference>
<reference evidence="1 2" key="1">
    <citation type="submission" date="2020-10" db="EMBL/GenBank/DDBJ databases">
        <title>Sequencing the genomes of 1000 actinobacteria strains.</title>
        <authorList>
            <person name="Klenk H.-P."/>
        </authorList>
    </citation>
    <scope>NUCLEOTIDE SEQUENCE [LARGE SCALE GENOMIC DNA]</scope>
    <source>
        <strain evidence="1 2">DSM 46661</strain>
    </source>
</reference>